<dbReference type="NCBIfam" id="TIGR00456">
    <property type="entry name" value="argS"/>
    <property type="match status" value="1"/>
</dbReference>
<comment type="similarity">
    <text evidence="1 8 9">Belongs to the class-I aminoacyl-tRNA synthetase family.</text>
</comment>
<evidence type="ECO:0000256" key="7">
    <source>
        <dbReference type="ARBA" id="ARBA00049339"/>
    </source>
</evidence>
<proteinExistence type="inferred from homology"/>
<evidence type="ECO:0000256" key="2">
    <source>
        <dbReference type="ARBA" id="ARBA00022598"/>
    </source>
</evidence>
<dbReference type="InterPro" id="IPR009080">
    <property type="entry name" value="tRNAsynth_Ia_anticodon-bd"/>
</dbReference>
<feature type="short sequence motif" description="'HIGH' region" evidence="8">
    <location>
        <begin position="129"/>
        <end position="139"/>
    </location>
</feature>
<dbReference type="Pfam" id="PF00750">
    <property type="entry name" value="tRNA-synt_1d"/>
    <property type="match status" value="1"/>
</dbReference>
<dbReference type="InterPro" id="IPR001278">
    <property type="entry name" value="Arg-tRNA-ligase"/>
</dbReference>
<dbReference type="PANTHER" id="PTHR11956">
    <property type="entry name" value="ARGINYL-TRNA SYNTHETASE"/>
    <property type="match status" value="1"/>
</dbReference>
<evidence type="ECO:0000256" key="3">
    <source>
        <dbReference type="ARBA" id="ARBA00022741"/>
    </source>
</evidence>
<evidence type="ECO:0000313" key="12">
    <source>
        <dbReference type="EMBL" id="RJO60249.1"/>
    </source>
</evidence>
<reference evidence="12 13" key="1">
    <citation type="journal article" date="2017" name="ISME J.">
        <title>Energy and carbon metabolisms in a deep terrestrial subsurface fluid microbial community.</title>
        <authorList>
            <person name="Momper L."/>
            <person name="Jungbluth S.P."/>
            <person name="Lee M.D."/>
            <person name="Amend J.P."/>
        </authorList>
    </citation>
    <scope>NUCLEOTIDE SEQUENCE [LARGE SCALE GENOMIC DNA]</scope>
    <source>
        <strain evidence="12">SURF_29</strain>
    </source>
</reference>
<dbReference type="SMART" id="SM01016">
    <property type="entry name" value="Arg_tRNA_synt_N"/>
    <property type="match status" value="1"/>
</dbReference>
<dbReference type="GO" id="GO:0005737">
    <property type="term" value="C:cytoplasm"/>
    <property type="evidence" value="ECO:0007669"/>
    <property type="project" value="UniProtKB-SubCell"/>
</dbReference>
<dbReference type="InterPro" id="IPR005148">
    <property type="entry name" value="Arg-tRNA-synth_N"/>
</dbReference>
<keyword evidence="6 8" id="KW-0030">Aminoacyl-tRNA synthetase</keyword>
<dbReference type="InterPro" id="IPR014729">
    <property type="entry name" value="Rossmann-like_a/b/a_fold"/>
</dbReference>
<dbReference type="PANTHER" id="PTHR11956:SF5">
    <property type="entry name" value="ARGININE--TRNA LIGASE, CYTOPLASMIC"/>
    <property type="match status" value="1"/>
</dbReference>
<evidence type="ECO:0000313" key="13">
    <source>
        <dbReference type="Proteomes" id="UP000285655"/>
    </source>
</evidence>
<dbReference type="SUPFAM" id="SSF52374">
    <property type="entry name" value="Nucleotidylyl transferase"/>
    <property type="match status" value="1"/>
</dbReference>
<accession>A0A419DAS5</accession>
<dbReference type="AlphaFoldDB" id="A0A419DAS5"/>
<dbReference type="InterPro" id="IPR035684">
    <property type="entry name" value="ArgRS_core"/>
</dbReference>
<dbReference type="CDD" id="cd00671">
    <property type="entry name" value="ArgRS_core"/>
    <property type="match status" value="1"/>
</dbReference>
<protein>
    <recommendedName>
        <fullName evidence="8">Arginine--tRNA ligase</fullName>
        <ecNumber evidence="8">6.1.1.19</ecNumber>
    </recommendedName>
    <alternativeName>
        <fullName evidence="8">Arginyl-tRNA synthetase</fullName>
        <shortName evidence="8">ArgRS</shortName>
    </alternativeName>
</protein>
<gene>
    <name evidence="8" type="primary">argS</name>
    <name evidence="12" type="ORF">C4544_05770</name>
</gene>
<keyword evidence="3 8" id="KW-0547">Nucleotide-binding</keyword>
<dbReference type="HAMAP" id="MF_00123">
    <property type="entry name" value="Arg_tRNA_synth"/>
    <property type="match status" value="1"/>
</dbReference>
<dbReference type="Gene3D" id="1.10.730.10">
    <property type="entry name" value="Isoleucyl-tRNA Synthetase, Domain 1"/>
    <property type="match status" value="1"/>
</dbReference>
<dbReference type="SUPFAM" id="SSF55190">
    <property type="entry name" value="Arginyl-tRNA synthetase (ArgRS), N-terminal 'additional' domain"/>
    <property type="match status" value="1"/>
</dbReference>
<feature type="domain" description="DALR anticodon binding" evidence="10">
    <location>
        <begin position="433"/>
        <end position="550"/>
    </location>
</feature>
<comment type="subunit">
    <text evidence="8">Monomer.</text>
</comment>
<keyword evidence="2 8" id="KW-0436">Ligase</keyword>
<evidence type="ECO:0000256" key="9">
    <source>
        <dbReference type="RuleBase" id="RU363038"/>
    </source>
</evidence>
<keyword evidence="5 8" id="KW-0648">Protein biosynthesis</keyword>
<dbReference type="EMBL" id="QZJW01000050">
    <property type="protein sequence ID" value="RJO60249.1"/>
    <property type="molecule type" value="Genomic_DNA"/>
</dbReference>
<comment type="subcellular location">
    <subcellularLocation>
        <location evidence="8">Cytoplasm</location>
    </subcellularLocation>
</comment>
<name>A0A419DAS5_9BACT</name>
<dbReference type="Proteomes" id="UP000285655">
    <property type="component" value="Unassembled WGS sequence"/>
</dbReference>
<evidence type="ECO:0000259" key="10">
    <source>
        <dbReference type="SMART" id="SM00836"/>
    </source>
</evidence>
<dbReference type="Gene3D" id="3.40.50.620">
    <property type="entry name" value="HUPs"/>
    <property type="match status" value="1"/>
</dbReference>
<dbReference type="InterPro" id="IPR036695">
    <property type="entry name" value="Arg-tRNA-synth_N_sf"/>
</dbReference>
<evidence type="ECO:0000256" key="1">
    <source>
        <dbReference type="ARBA" id="ARBA00005594"/>
    </source>
</evidence>
<dbReference type="EC" id="6.1.1.19" evidence="8"/>
<dbReference type="SMART" id="SM00836">
    <property type="entry name" value="DALR_1"/>
    <property type="match status" value="1"/>
</dbReference>
<dbReference type="Pfam" id="PF05746">
    <property type="entry name" value="DALR_1"/>
    <property type="match status" value="1"/>
</dbReference>
<dbReference type="GO" id="GO:0006420">
    <property type="term" value="P:arginyl-tRNA aminoacylation"/>
    <property type="evidence" value="ECO:0007669"/>
    <property type="project" value="UniProtKB-UniRule"/>
</dbReference>
<evidence type="ECO:0000256" key="5">
    <source>
        <dbReference type="ARBA" id="ARBA00022917"/>
    </source>
</evidence>
<evidence type="ECO:0000256" key="6">
    <source>
        <dbReference type="ARBA" id="ARBA00023146"/>
    </source>
</evidence>
<evidence type="ECO:0000259" key="11">
    <source>
        <dbReference type="SMART" id="SM01016"/>
    </source>
</evidence>
<evidence type="ECO:0000256" key="8">
    <source>
        <dbReference type="HAMAP-Rule" id="MF_00123"/>
    </source>
</evidence>
<comment type="caution">
    <text evidence="12">The sequence shown here is derived from an EMBL/GenBank/DDBJ whole genome shotgun (WGS) entry which is preliminary data.</text>
</comment>
<dbReference type="InterPro" id="IPR008909">
    <property type="entry name" value="DALR_anticod-bd"/>
</dbReference>
<dbReference type="GO" id="GO:0005524">
    <property type="term" value="F:ATP binding"/>
    <property type="evidence" value="ECO:0007669"/>
    <property type="project" value="UniProtKB-UniRule"/>
</dbReference>
<dbReference type="PRINTS" id="PR01038">
    <property type="entry name" value="TRNASYNTHARG"/>
</dbReference>
<comment type="catalytic activity">
    <reaction evidence="7 8">
        <text>tRNA(Arg) + L-arginine + ATP = L-arginyl-tRNA(Arg) + AMP + diphosphate</text>
        <dbReference type="Rhea" id="RHEA:20301"/>
        <dbReference type="Rhea" id="RHEA-COMP:9658"/>
        <dbReference type="Rhea" id="RHEA-COMP:9673"/>
        <dbReference type="ChEBI" id="CHEBI:30616"/>
        <dbReference type="ChEBI" id="CHEBI:32682"/>
        <dbReference type="ChEBI" id="CHEBI:33019"/>
        <dbReference type="ChEBI" id="CHEBI:78442"/>
        <dbReference type="ChEBI" id="CHEBI:78513"/>
        <dbReference type="ChEBI" id="CHEBI:456215"/>
        <dbReference type="EC" id="6.1.1.19"/>
    </reaction>
</comment>
<organism evidence="12 13">
    <name type="scientific">candidate division WS5 bacterium</name>
    <dbReference type="NCBI Taxonomy" id="2093353"/>
    <lineage>
        <taxon>Bacteria</taxon>
        <taxon>candidate division WS5</taxon>
    </lineage>
</organism>
<dbReference type="GO" id="GO:0004814">
    <property type="term" value="F:arginine-tRNA ligase activity"/>
    <property type="evidence" value="ECO:0007669"/>
    <property type="project" value="UniProtKB-UniRule"/>
</dbReference>
<keyword evidence="4 8" id="KW-0067">ATP-binding</keyword>
<feature type="domain" description="Arginyl tRNA synthetase N-terminal" evidence="11">
    <location>
        <begin position="3"/>
        <end position="92"/>
    </location>
</feature>
<sequence length="550" mass="62907">MNEELKKIIEDAVKAQQESCGCTFQIPEIELEHPANSKFGDLSTNIAMKIGKQQGENPLRIADNLVKQIQSQQLKEIQKVEAVKPGFINFYLSEQFYQSQLKEILSVGRKFADTNLGKGQKVQVEFISANPTGPLTLANGRGGFSGDVLANVFAKCGYSVEREYYVNDGGNQVKVLGETLLYLGKDIDKKPENMYAGDYLMDLLGIYKSDEKFQEWKDAKNPLLYGQKYAKYILNTMIKSSVEKMGINFDNWFSEDEMIKKGEVRDAIEFLKKKGLTKDDEGALWMKTIDFGDDKNRVLVKSDGEKTYFANDIAYHWDKFAKRKFDRVVDLWGADHHGYVRRMEAATEAMGFGGKLDIVIFQLVRLIKNSKEYKMSKRKGTYVTMDELLELIDTKDAADVARFFFVSKSFDTHMDFDLDLAKDTSEKNPVYYVKYASARINGILRNTKLDYSKPNLSLIKEPAEIDLVKKVSELPEIIESVITDKKYPVHKFTYYITEIAEKFHKFYHDCRVISDNEELTKARLALVSATKNTLEIVGEDILGIEMPERM</sequence>
<dbReference type="Pfam" id="PF03485">
    <property type="entry name" value="Arg_tRNA_synt_N"/>
    <property type="match status" value="1"/>
</dbReference>
<dbReference type="Gene3D" id="3.30.1360.70">
    <property type="entry name" value="Arginyl tRNA synthetase N-terminal domain"/>
    <property type="match status" value="1"/>
</dbReference>
<evidence type="ECO:0000256" key="4">
    <source>
        <dbReference type="ARBA" id="ARBA00022840"/>
    </source>
</evidence>
<dbReference type="SUPFAM" id="SSF47323">
    <property type="entry name" value="Anticodon-binding domain of a subclass of class I aminoacyl-tRNA synthetases"/>
    <property type="match status" value="1"/>
</dbReference>
<keyword evidence="8" id="KW-0963">Cytoplasm</keyword>